<evidence type="ECO:0000313" key="2">
    <source>
        <dbReference type="Proteomes" id="UP001500782"/>
    </source>
</evidence>
<reference evidence="1 2" key="1">
    <citation type="journal article" date="2019" name="Int. J. Syst. Evol. Microbiol.">
        <title>The Global Catalogue of Microorganisms (GCM) 10K type strain sequencing project: providing services to taxonomists for standard genome sequencing and annotation.</title>
        <authorList>
            <consortium name="The Broad Institute Genomics Platform"/>
            <consortium name="The Broad Institute Genome Sequencing Center for Infectious Disease"/>
            <person name="Wu L."/>
            <person name="Ma J."/>
        </authorList>
    </citation>
    <scope>NUCLEOTIDE SEQUENCE [LARGE SCALE GENOMIC DNA]</scope>
    <source>
        <strain evidence="1 2">JCM 9731</strain>
    </source>
</reference>
<sequence>MTLFILEKSLPQHVSVEKSIINSDPYFNIVSKGNIYGRGNSNRNQ</sequence>
<evidence type="ECO:0000313" key="1">
    <source>
        <dbReference type="EMBL" id="GAA0321248.1"/>
    </source>
</evidence>
<name>A0ABN0VZJ2_9BACI</name>
<dbReference type="EMBL" id="BAAADJ010000009">
    <property type="protein sequence ID" value="GAA0321248.1"/>
    <property type="molecule type" value="Genomic_DNA"/>
</dbReference>
<organism evidence="1 2">
    <name type="scientific">Bacillus carboniphilus</name>
    <dbReference type="NCBI Taxonomy" id="86663"/>
    <lineage>
        <taxon>Bacteria</taxon>
        <taxon>Bacillati</taxon>
        <taxon>Bacillota</taxon>
        <taxon>Bacilli</taxon>
        <taxon>Bacillales</taxon>
        <taxon>Bacillaceae</taxon>
        <taxon>Bacillus</taxon>
    </lineage>
</organism>
<keyword evidence="2" id="KW-1185">Reference proteome</keyword>
<comment type="caution">
    <text evidence="1">The sequence shown here is derived from an EMBL/GenBank/DDBJ whole genome shotgun (WGS) entry which is preliminary data.</text>
</comment>
<accession>A0ABN0VZJ2</accession>
<protein>
    <submittedName>
        <fullName evidence="1">Uncharacterized protein</fullName>
    </submittedName>
</protein>
<gene>
    <name evidence="1" type="ORF">GCM10008967_09730</name>
</gene>
<dbReference type="Proteomes" id="UP001500782">
    <property type="component" value="Unassembled WGS sequence"/>
</dbReference>
<proteinExistence type="predicted"/>